<dbReference type="Proteomes" id="UP001143362">
    <property type="component" value="Unassembled WGS sequence"/>
</dbReference>
<proteinExistence type="predicted"/>
<protein>
    <recommendedName>
        <fullName evidence="4">DUF4760 domain-containing protein</fullName>
    </recommendedName>
</protein>
<feature type="transmembrane region" description="Helical" evidence="1">
    <location>
        <begin position="6"/>
        <end position="27"/>
    </location>
</feature>
<accession>A0ABT3TP74</accession>
<sequence length="177" mass="19955">MTLEDLGNIGDFLGGIGVVLTLLYLALQIRQNTKQLKADTLAAETIAIEGTTSDIARWIGEIVENRDLAELWSRGLLDIDQLDETDRLRFDYLGVQLLQAWQTVFRRCKQVDDPDLWVMTLRYFKMYFRNPGFQSLWASSRMLLVPDFVAAIEEAVVKPKSRLTSQGSEDAVTGAPA</sequence>
<comment type="caution">
    <text evidence="2">The sequence shown here is derived from an EMBL/GenBank/DDBJ whole genome shotgun (WGS) entry which is preliminary data.</text>
</comment>
<name>A0ABT3TP74_9GAMM</name>
<evidence type="ECO:0000313" key="2">
    <source>
        <dbReference type="EMBL" id="MCX2983117.1"/>
    </source>
</evidence>
<dbReference type="EMBL" id="SHNN01000005">
    <property type="protein sequence ID" value="MCX2983117.1"/>
    <property type="molecule type" value="Genomic_DNA"/>
</dbReference>
<keyword evidence="1" id="KW-0472">Membrane</keyword>
<dbReference type="RefSeq" id="WP_279247147.1">
    <property type="nucleotide sequence ID" value="NZ_SHNN01000005.1"/>
</dbReference>
<keyword evidence="1" id="KW-1133">Transmembrane helix</keyword>
<keyword evidence="1" id="KW-0812">Transmembrane</keyword>
<keyword evidence="3" id="KW-1185">Reference proteome</keyword>
<evidence type="ECO:0000313" key="3">
    <source>
        <dbReference type="Proteomes" id="UP001143362"/>
    </source>
</evidence>
<evidence type="ECO:0000256" key="1">
    <source>
        <dbReference type="SAM" id="Phobius"/>
    </source>
</evidence>
<evidence type="ECO:0008006" key="4">
    <source>
        <dbReference type="Google" id="ProtNLM"/>
    </source>
</evidence>
<organism evidence="2 3">
    <name type="scientific">Candidatus Litorirhabdus singularis</name>
    <dbReference type="NCBI Taxonomy" id="2518993"/>
    <lineage>
        <taxon>Bacteria</taxon>
        <taxon>Pseudomonadati</taxon>
        <taxon>Pseudomonadota</taxon>
        <taxon>Gammaproteobacteria</taxon>
        <taxon>Cellvibrionales</taxon>
        <taxon>Halieaceae</taxon>
        <taxon>Candidatus Litorirhabdus</taxon>
    </lineage>
</organism>
<gene>
    <name evidence="2" type="ORF">EYC98_19825</name>
</gene>
<reference evidence="2" key="1">
    <citation type="submission" date="2019-02" db="EMBL/GenBank/DDBJ databases">
        <authorList>
            <person name="Li S.-H."/>
        </authorList>
    </citation>
    <scope>NUCLEOTIDE SEQUENCE</scope>
    <source>
        <strain evidence="2">IMCC14734</strain>
    </source>
</reference>